<proteinExistence type="inferred from homology"/>
<evidence type="ECO:0000256" key="3">
    <source>
        <dbReference type="SAM" id="MobiDB-lite"/>
    </source>
</evidence>
<evidence type="ECO:0000259" key="5">
    <source>
        <dbReference type="Pfam" id="PF03766"/>
    </source>
</evidence>
<dbReference type="AlphaFoldDB" id="A0A5N5P1V5"/>
<feature type="compositionally biased region" description="Basic and acidic residues" evidence="3">
    <location>
        <begin position="33"/>
        <end position="47"/>
    </location>
</feature>
<accession>A0A5N5P1V5</accession>
<comment type="similarity">
    <text evidence="1">Belongs to the remorin family.</text>
</comment>
<evidence type="ECO:0000313" key="6">
    <source>
        <dbReference type="EMBL" id="KAB5573592.1"/>
    </source>
</evidence>
<comment type="caution">
    <text evidence="6">The sequence shown here is derived from an EMBL/GenBank/DDBJ whole genome shotgun (WGS) entry which is preliminary data.</text>
</comment>
<evidence type="ECO:0008006" key="8">
    <source>
        <dbReference type="Google" id="ProtNLM"/>
    </source>
</evidence>
<feature type="coiled-coil region" evidence="2">
    <location>
        <begin position="126"/>
        <end position="168"/>
    </location>
</feature>
<dbReference type="Pfam" id="PF03766">
    <property type="entry name" value="Remorin_N"/>
    <property type="match status" value="1"/>
</dbReference>
<name>A0A5N5P1V5_9ROSI</name>
<feature type="domain" description="Remorin N-terminal" evidence="5">
    <location>
        <begin position="55"/>
        <end position="87"/>
    </location>
</feature>
<reference evidence="7" key="1">
    <citation type="journal article" date="2019" name="Gigascience">
        <title>De novo genome assembly of the endangered Acer yangbiense, a plant species with extremely small populations endemic to Yunnan Province, China.</title>
        <authorList>
            <person name="Yang J."/>
            <person name="Wariss H.M."/>
            <person name="Tao L."/>
            <person name="Zhang R."/>
            <person name="Yun Q."/>
            <person name="Hollingsworth P."/>
            <person name="Dao Z."/>
            <person name="Luo G."/>
            <person name="Guo H."/>
            <person name="Ma Y."/>
            <person name="Sun W."/>
        </authorList>
    </citation>
    <scope>NUCLEOTIDE SEQUENCE [LARGE SCALE GENOMIC DNA]</scope>
    <source>
        <strain evidence="7">cv. br00</strain>
    </source>
</reference>
<feature type="compositionally biased region" description="Polar residues" evidence="3">
    <location>
        <begin position="50"/>
        <end position="59"/>
    </location>
</feature>
<dbReference type="InterPro" id="IPR005518">
    <property type="entry name" value="Remorin_N"/>
</dbReference>
<dbReference type="Pfam" id="PF03763">
    <property type="entry name" value="Remorin_C"/>
    <property type="match status" value="1"/>
</dbReference>
<evidence type="ECO:0000259" key="4">
    <source>
        <dbReference type="Pfam" id="PF03763"/>
    </source>
</evidence>
<evidence type="ECO:0000256" key="1">
    <source>
        <dbReference type="ARBA" id="ARBA00005711"/>
    </source>
</evidence>
<gene>
    <name evidence="6" type="ORF">DKX38_000786</name>
</gene>
<protein>
    <recommendedName>
        <fullName evidence="8">Remorin C-terminal domain-containing protein</fullName>
    </recommendedName>
</protein>
<organism evidence="6 7">
    <name type="scientific">Salix brachista</name>
    <dbReference type="NCBI Taxonomy" id="2182728"/>
    <lineage>
        <taxon>Eukaryota</taxon>
        <taxon>Viridiplantae</taxon>
        <taxon>Streptophyta</taxon>
        <taxon>Embryophyta</taxon>
        <taxon>Tracheophyta</taxon>
        <taxon>Spermatophyta</taxon>
        <taxon>Magnoliopsida</taxon>
        <taxon>eudicotyledons</taxon>
        <taxon>Gunneridae</taxon>
        <taxon>Pentapetalae</taxon>
        <taxon>rosids</taxon>
        <taxon>fabids</taxon>
        <taxon>Malpighiales</taxon>
        <taxon>Salicaceae</taxon>
        <taxon>Saliceae</taxon>
        <taxon>Salix</taxon>
    </lineage>
</organism>
<feature type="domain" description="Remorin C-terminal" evidence="4">
    <location>
        <begin position="91"/>
        <end position="194"/>
    </location>
</feature>
<keyword evidence="7" id="KW-1185">Reference proteome</keyword>
<keyword evidence="2" id="KW-0175">Coiled coil</keyword>
<feature type="region of interest" description="Disordered" evidence="3">
    <location>
        <begin position="15"/>
        <end position="63"/>
    </location>
</feature>
<dbReference type="PANTHER" id="PTHR31775">
    <property type="entry name" value="OS02G0117200 PROTEIN"/>
    <property type="match status" value="1"/>
</dbReference>
<dbReference type="Proteomes" id="UP000326939">
    <property type="component" value="Chromosome 1"/>
</dbReference>
<evidence type="ECO:0000313" key="7">
    <source>
        <dbReference type="Proteomes" id="UP000326939"/>
    </source>
</evidence>
<evidence type="ECO:0000256" key="2">
    <source>
        <dbReference type="SAM" id="Coils"/>
    </source>
</evidence>
<dbReference type="EMBL" id="VDCV01000001">
    <property type="protein sequence ID" value="KAB5573592.1"/>
    <property type="molecule type" value="Genomic_DNA"/>
</dbReference>
<sequence>MDFRVLVARLKDFAMGKQEPRKSESEGASLPARAEEHGPVKEVKEAPFNDSANEKSSVLVSEKVADPPATAKYSWGSNDRDAVLAKVEAEKRCALIKAWEENEKAKAENKAHKKLSAIGPRERIKREYVEAKIKKFEENVEKKKAEYAEKMKNKVAELHKAAEEKKAMIKAKKGEDCLKVEETAAKFRATGYAPGNCLGCLSV</sequence>
<dbReference type="InterPro" id="IPR005516">
    <property type="entry name" value="Remorin_C"/>
</dbReference>
<feature type="compositionally biased region" description="Basic and acidic residues" evidence="3">
    <location>
        <begin position="15"/>
        <end position="25"/>
    </location>
</feature>
<dbReference type="PANTHER" id="PTHR31775:SF28">
    <property type="entry name" value="REMORIN-LIKE"/>
    <property type="match status" value="1"/>
</dbReference>